<dbReference type="PANTHER" id="PTHR43133">
    <property type="entry name" value="RNA POLYMERASE ECF-TYPE SIGMA FACTO"/>
    <property type="match status" value="1"/>
</dbReference>
<dbReference type="GO" id="GO:0006352">
    <property type="term" value="P:DNA-templated transcription initiation"/>
    <property type="evidence" value="ECO:0007669"/>
    <property type="project" value="InterPro"/>
</dbReference>
<sequence length="208" mass="24177">MVNKPQTTKLSSVISLRHSESTKIFEKKSDLEVWNAFDKGDEMAFNYIYRCFTPIMFSFGIQITKDVDLVKDSMQNIFIDLRRKRGSLSNVISIKSYLLKILQRELFRAIKKESSHSSQNSELPENAFLIEVSHETKVIQLESESEMNTQLKKALNQLTARQRQALVLLYEEGMSYKEIAEVLEFNEVKSARKLVYRAIESLKQILKN</sequence>
<dbReference type="InterPro" id="IPR013249">
    <property type="entry name" value="RNA_pol_sigma70_r4_t2"/>
</dbReference>
<dbReference type="AlphaFoldDB" id="A0A1W2H6E4"/>
<evidence type="ECO:0000256" key="4">
    <source>
        <dbReference type="ARBA" id="ARBA00023163"/>
    </source>
</evidence>
<dbReference type="InterPro" id="IPR013325">
    <property type="entry name" value="RNA_pol_sigma_r2"/>
</dbReference>
<name>A0A1W2H6E4_9BACT</name>
<dbReference type="InterPro" id="IPR013324">
    <property type="entry name" value="RNA_pol_sigma_r3/r4-like"/>
</dbReference>
<dbReference type="InterPro" id="IPR014284">
    <property type="entry name" value="RNA_pol_sigma-70_dom"/>
</dbReference>
<dbReference type="GO" id="GO:0016987">
    <property type="term" value="F:sigma factor activity"/>
    <property type="evidence" value="ECO:0007669"/>
    <property type="project" value="UniProtKB-KW"/>
</dbReference>
<dbReference type="SUPFAM" id="SSF88659">
    <property type="entry name" value="Sigma3 and sigma4 domains of RNA polymerase sigma factors"/>
    <property type="match status" value="1"/>
</dbReference>
<keyword evidence="2" id="KW-0805">Transcription regulation</keyword>
<dbReference type="Proteomes" id="UP000192333">
    <property type="component" value="Chromosome I"/>
</dbReference>
<keyword evidence="3" id="KW-0731">Sigma factor</keyword>
<gene>
    <name evidence="6" type="ORF">SAMN00777080_3040</name>
</gene>
<dbReference type="EMBL" id="LT838813">
    <property type="protein sequence ID" value="SMD44419.1"/>
    <property type="molecule type" value="Genomic_DNA"/>
</dbReference>
<dbReference type="SUPFAM" id="SSF88946">
    <property type="entry name" value="Sigma2 domain of RNA polymerase sigma factors"/>
    <property type="match status" value="1"/>
</dbReference>
<dbReference type="NCBIfam" id="TIGR02937">
    <property type="entry name" value="sigma70-ECF"/>
    <property type="match status" value="1"/>
</dbReference>
<dbReference type="RefSeq" id="WP_084121196.1">
    <property type="nucleotide sequence ID" value="NZ_LT838813.1"/>
</dbReference>
<dbReference type="GO" id="GO:0003677">
    <property type="term" value="F:DNA binding"/>
    <property type="evidence" value="ECO:0007669"/>
    <property type="project" value="InterPro"/>
</dbReference>
<accession>A0A1W2H6E4</accession>
<keyword evidence="4" id="KW-0804">Transcription</keyword>
<dbReference type="OrthoDB" id="9150024at2"/>
<dbReference type="STRING" id="758820.SAMN00777080_3040"/>
<dbReference type="Gene3D" id="1.10.1740.10">
    <property type="match status" value="1"/>
</dbReference>
<evidence type="ECO:0000256" key="3">
    <source>
        <dbReference type="ARBA" id="ARBA00023082"/>
    </source>
</evidence>
<evidence type="ECO:0000256" key="2">
    <source>
        <dbReference type="ARBA" id="ARBA00023015"/>
    </source>
</evidence>
<dbReference type="InterPro" id="IPR036388">
    <property type="entry name" value="WH-like_DNA-bd_sf"/>
</dbReference>
<evidence type="ECO:0000256" key="1">
    <source>
        <dbReference type="ARBA" id="ARBA00010641"/>
    </source>
</evidence>
<organism evidence="6 7">
    <name type="scientific">Aquiflexum balticum DSM 16537</name>
    <dbReference type="NCBI Taxonomy" id="758820"/>
    <lineage>
        <taxon>Bacteria</taxon>
        <taxon>Pseudomonadati</taxon>
        <taxon>Bacteroidota</taxon>
        <taxon>Cytophagia</taxon>
        <taxon>Cytophagales</taxon>
        <taxon>Cyclobacteriaceae</taxon>
        <taxon>Aquiflexum</taxon>
    </lineage>
</organism>
<dbReference type="CDD" id="cd06171">
    <property type="entry name" value="Sigma70_r4"/>
    <property type="match status" value="1"/>
</dbReference>
<evidence type="ECO:0000259" key="5">
    <source>
        <dbReference type="Pfam" id="PF08281"/>
    </source>
</evidence>
<evidence type="ECO:0000313" key="6">
    <source>
        <dbReference type="EMBL" id="SMD44419.1"/>
    </source>
</evidence>
<dbReference type="PANTHER" id="PTHR43133:SF46">
    <property type="entry name" value="RNA POLYMERASE SIGMA-70 FACTOR ECF SUBFAMILY"/>
    <property type="match status" value="1"/>
</dbReference>
<keyword evidence="7" id="KW-1185">Reference proteome</keyword>
<dbReference type="InterPro" id="IPR039425">
    <property type="entry name" value="RNA_pol_sigma-70-like"/>
</dbReference>
<dbReference type="Gene3D" id="1.10.10.10">
    <property type="entry name" value="Winged helix-like DNA-binding domain superfamily/Winged helix DNA-binding domain"/>
    <property type="match status" value="1"/>
</dbReference>
<protein>
    <submittedName>
        <fullName evidence="6">RNA polymerase sigma-70 factor, ECF subfamily</fullName>
    </submittedName>
</protein>
<reference evidence="7" key="1">
    <citation type="submission" date="2017-04" db="EMBL/GenBank/DDBJ databases">
        <authorList>
            <person name="Varghese N."/>
            <person name="Submissions S."/>
        </authorList>
    </citation>
    <scope>NUCLEOTIDE SEQUENCE [LARGE SCALE GENOMIC DNA]</scope>
    <source>
        <strain evidence="7">DSM 16537</strain>
    </source>
</reference>
<feature type="domain" description="RNA polymerase sigma factor 70 region 4 type 2" evidence="5">
    <location>
        <begin position="150"/>
        <end position="199"/>
    </location>
</feature>
<proteinExistence type="inferred from homology"/>
<dbReference type="Pfam" id="PF08281">
    <property type="entry name" value="Sigma70_r4_2"/>
    <property type="match status" value="1"/>
</dbReference>
<evidence type="ECO:0000313" key="7">
    <source>
        <dbReference type="Proteomes" id="UP000192333"/>
    </source>
</evidence>
<comment type="similarity">
    <text evidence="1">Belongs to the sigma-70 factor family. ECF subfamily.</text>
</comment>